<evidence type="ECO:0000313" key="4">
    <source>
        <dbReference type="EMBL" id="PSN84276.1"/>
    </source>
</evidence>
<dbReference type="SMART" id="SM00382">
    <property type="entry name" value="AAA"/>
    <property type="match status" value="1"/>
</dbReference>
<dbReference type="GO" id="GO:0005524">
    <property type="term" value="F:ATP binding"/>
    <property type="evidence" value="ECO:0007669"/>
    <property type="project" value="UniProtKB-KW"/>
</dbReference>
<evidence type="ECO:0000256" key="2">
    <source>
        <dbReference type="ARBA" id="ARBA00022840"/>
    </source>
</evidence>
<dbReference type="Gene3D" id="3.40.50.300">
    <property type="entry name" value="P-loop containing nucleotide triphosphate hydrolases"/>
    <property type="match status" value="1"/>
</dbReference>
<dbReference type="SUPFAM" id="SSF52540">
    <property type="entry name" value="P-loop containing nucleoside triphosphate hydrolases"/>
    <property type="match status" value="1"/>
</dbReference>
<dbReference type="InterPro" id="IPR009788">
    <property type="entry name" value="GvpD_P-loop"/>
</dbReference>
<evidence type="ECO:0000259" key="3">
    <source>
        <dbReference type="SMART" id="SM00382"/>
    </source>
</evidence>
<keyword evidence="1" id="KW-0547">Nucleotide-binding</keyword>
<reference evidence="4 5" key="1">
    <citation type="submission" date="2017-04" db="EMBL/GenBank/DDBJ databases">
        <title>Novel microbial lineages endemic to geothermal iron-oxide mats fill important gaps in the evolutionary history of Archaea.</title>
        <authorList>
            <person name="Jay Z.J."/>
            <person name="Beam J.P."/>
            <person name="Dlakic M."/>
            <person name="Rusch D.B."/>
            <person name="Kozubal M.A."/>
            <person name="Inskeep W.P."/>
        </authorList>
    </citation>
    <scope>NUCLEOTIDE SEQUENCE [LARGE SCALE GENOMIC DNA]</scope>
    <source>
        <strain evidence="4">OSP_D</strain>
    </source>
</reference>
<organism evidence="4 5">
    <name type="scientific">Candidatus Marsarchaeota G1 archaeon OSP_D</name>
    <dbReference type="NCBI Taxonomy" id="1978155"/>
    <lineage>
        <taxon>Archaea</taxon>
        <taxon>Candidatus Marsarchaeota</taxon>
        <taxon>Candidatus Marsarchaeota group 1</taxon>
    </lineage>
</organism>
<protein>
    <recommendedName>
        <fullName evidence="3">AAA+ ATPase domain-containing protein</fullName>
    </recommendedName>
</protein>
<feature type="domain" description="AAA+ ATPase" evidence="3">
    <location>
        <begin position="21"/>
        <end position="181"/>
    </location>
</feature>
<evidence type="ECO:0000313" key="5">
    <source>
        <dbReference type="Proteomes" id="UP000240880"/>
    </source>
</evidence>
<dbReference type="AlphaFoldDB" id="A0A2R6AD25"/>
<dbReference type="CDD" id="cd00009">
    <property type="entry name" value="AAA"/>
    <property type="match status" value="1"/>
</dbReference>
<dbReference type="PANTHER" id="PTHR43637">
    <property type="entry name" value="UPF0273 PROTEIN TM_0370"/>
    <property type="match status" value="1"/>
</dbReference>
<comment type="caution">
    <text evidence="4">The sequence shown here is derived from an EMBL/GenBank/DDBJ whole genome shotgun (WGS) entry which is preliminary data.</text>
</comment>
<accession>A0A2R6AD25</accession>
<dbReference type="InterPro" id="IPR003593">
    <property type="entry name" value="AAA+_ATPase"/>
</dbReference>
<proteinExistence type="predicted"/>
<dbReference type="Pfam" id="PF07088">
    <property type="entry name" value="GvpD_P-loop"/>
    <property type="match status" value="1"/>
</dbReference>
<name>A0A2R6AD25_9ARCH</name>
<dbReference type="EMBL" id="NEXC01000005">
    <property type="protein sequence ID" value="PSN84276.1"/>
    <property type="molecule type" value="Genomic_DNA"/>
</dbReference>
<sequence length="440" mass="48830">MIFTSGAHLFVLEILNFFEKGGSTLLIKGEPGAGKTTLALTIAKSLNPKTLVYMSTRLSEEHLFVQYPWLKTIGIEVKDFRIGTAGVFIESYVESLKKQGCVIVLDSWDAFSTLLDAQDRIKTESAMISLASTPVSGSKVIFVSERNEVSPLDYMVDGVIVVTSEELDGRTIRRVDLKKLRGVSVDHRVRVLTLEGGVAKLFGTYKEPDYSIAKYTEPVPDKEALFSLGSESLDKAFGGLKKGSVFTVEYTPKVPYSAVRMLAVPAQVNFLNLGRSVFVVPLVGSEYHEFAQHLKRMVKTQAYTQNLKVFEGESPSKESLSDVFLRVREDIEQLRKRSSNALVMRVVSVNRLEGVAEKNELIAYITREIEVAQAKGDPMVFYLPSDSAFCSLIRSVSSLHVRLDVVDGTVVARGEKPYTPFYVVESDVNNPFFPVLTPVL</sequence>
<evidence type="ECO:0000256" key="1">
    <source>
        <dbReference type="ARBA" id="ARBA00022741"/>
    </source>
</evidence>
<dbReference type="Proteomes" id="UP000240880">
    <property type="component" value="Unassembled WGS sequence"/>
</dbReference>
<gene>
    <name evidence="4" type="ORF">B9Q01_01680</name>
</gene>
<keyword evidence="2" id="KW-0067">ATP-binding</keyword>
<dbReference type="InterPro" id="IPR027417">
    <property type="entry name" value="P-loop_NTPase"/>
</dbReference>
<dbReference type="PANTHER" id="PTHR43637:SF2">
    <property type="entry name" value="PROTEIN GVPD 1"/>
    <property type="match status" value="1"/>
</dbReference>